<dbReference type="EMBL" id="BSFK01000013">
    <property type="protein sequence ID" value="GLK77194.1"/>
    <property type="molecule type" value="Genomic_DNA"/>
</dbReference>
<protein>
    <submittedName>
        <fullName evidence="1">Uncharacterized protein</fullName>
    </submittedName>
</protein>
<evidence type="ECO:0000313" key="2">
    <source>
        <dbReference type="Proteomes" id="UP001143364"/>
    </source>
</evidence>
<dbReference type="Proteomes" id="UP001143364">
    <property type="component" value="Unassembled WGS sequence"/>
</dbReference>
<sequence length="106" mass="11203">MAIEDLVLKFRAALDATERLPRAELAAYQGGLAAKLLAHAAAHTRAYGARLRGRRLSGACDADWLRLPLLTWADLQDAPEAVFADAVPPFCGPVETGSTSGSTAAR</sequence>
<reference evidence="1" key="1">
    <citation type="journal article" date="2014" name="Int. J. Syst. Evol. Microbiol.">
        <title>Complete genome sequence of Corynebacterium casei LMG S-19264T (=DSM 44701T), isolated from a smear-ripened cheese.</title>
        <authorList>
            <consortium name="US DOE Joint Genome Institute (JGI-PGF)"/>
            <person name="Walter F."/>
            <person name="Albersmeier A."/>
            <person name="Kalinowski J."/>
            <person name="Ruckert C."/>
        </authorList>
    </citation>
    <scope>NUCLEOTIDE SEQUENCE</scope>
    <source>
        <strain evidence="1">VKM B-2555</strain>
    </source>
</reference>
<organism evidence="1 2">
    <name type="scientific">Methylopila jiangsuensis</name>
    <dbReference type="NCBI Taxonomy" id="586230"/>
    <lineage>
        <taxon>Bacteria</taxon>
        <taxon>Pseudomonadati</taxon>
        <taxon>Pseudomonadota</taxon>
        <taxon>Alphaproteobacteria</taxon>
        <taxon>Hyphomicrobiales</taxon>
        <taxon>Methylopilaceae</taxon>
        <taxon>Methylopila</taxon>
    </lineage>
</organism>
<evidence type="ECO:0000313" key="1">
    <source>
        <dbReference type="EMBL" id="GLK77194.1"/>
    </source>
</evidence>
<keyword evidence="2" id="KW-1185">Reference proteome</keyword>
<gene>
    <name evidence="1" type="ORF">GCM10008171_24480</name>
</gene>
<name>A0A9W6JK45_9HYPH</name>
<dbReference type="InterPro" id="IPR042099">
    <property type="entry name" value="ANL_N_sf"/>
</dbReference>
<dbReference type="Gene3D" id="3.40.50.12780">
    <property type="entry name" value="N-terminal domain of ligase-like"/>
    <property type="match status" value="1"/>
</dbReference>
<comment type="caution">
    <text evidence="1">The sequence shown here is derived from an EMBL/GenBank/DDBJ whole genome shotgun (WGS) entry which is preliminary data.</text>
</comment>
<accession>A0A9W6JK45</accession>
<dbReference type="AlphaFoldDB" id="A0A9W6JK45"/>
<reference evidence="1" key="2">
    <citation type="submission" date="2023-01" db="EMBL/GenBank/DDBJ databases">
        <authorList>
            <person name="Sun Q."/>
            <person name="Evtushenko L."/>
        </authorList>
    </citation>
    <scope>NUCLEOTIDE SEQUENCE</scope>
    <source>
        <strain evidence="1">VKM B-2555</strain>
    </source>
</reference>
<dbReference type="RefSeq" id="WP_271205053.1">
    <property type="nucleotide sequence ID" value="NZ_BSFK01000013.1"/>
</dbReference>
<proteinExistence type="predicted"/>